<evidence type="ECO:0000313" key="5">
    <source>
        <dbReference type="Proteomes" id="UP001208692"/>
    </source>
</evidence>
<dbReference type="Proteomes" id="UP001207736">
    <property type="component" value="Unassembled WGS sequence"/>
</dbReference>
<proteinExistence type="predicted"/>
<comment type="caution">
    <text evidence="2">The sequence shown here is derived from an EMBL/GenBank/DDBJ whole genome shotgun (WGS) entry which is preliminary data.</text>
</comment>
<name>A0AAV5AY87_9FLAO</name>
<evidence type="ECO:0000256" key="1">
    <source>
        <dbReference type="SAM" id="SignalP"/>
    </source>
</evidence>
<evidence type="ECO:0000313" key="2">
    <source>
        <dbReference type="EMBL" id="GJM50603.1"/>
    </source>
</evidence>
<sequence>MKHLLFITSFIFCLLISDKASACSPIKPDIADLIAEYNNGNLSLVEGYFVPSKTGIFTSTFVVTRSSDANIKPEQAYYTLEYGPFGSQCEDYEMEVGLDNKEAQKNKLRVLFVYKDRSKNGKLVTPIFWGSGIKIVEHKLIIKGEKEEYDSKKDKFIRIRYQYSIPYIVFWKQILENRKLNFDDWKKEEIIEK</sequence>
<evidence type="ECO:0000313" key="4">
    <source>
        <dbReference type="Proteomes" id="UP001207736"/>
    </source>
</evidence>
<reference evidence="2 5" key="1">
    <citation type="submission" date="2021-11" db="EMBL/GenBank/DDBJ databases">
        <title>Draft genome sequence of Capnocytophaga sp. strain KC07075 isolated from cat oral cavity.</title>
        <authorList>
            <person name="Suzuki M."/>
            <person name="Imaoka K."/>
            <person name="Kimura M."/>
            <person name="Morikawa S."/>
            <person name="Maeda K."/>
        </authorList>
    </citation>
    <scope>NUCLEOTIDE SEQUENCE</scope>
    <source>
        <strain evidence="2">KC07075</strain>
        <strain evidence="3 5">KC07079</strain>
    </source>
</reference>
<gene>
    <name evidence="2" type="ORF">RCZ15_15760</name>
    <name evidence="3" type="ORF">RCZ16_18820</name>
</gene>
<keyword evidence="1" id="KW-0732">Signal</keyword>
<accession>A0AAV5AY87</accession>
<protein>
    <recommendedName>
        <fullName evidence="6">Lipoprotein</fullName>
    </recommendedName>
</protein>
<organism evidence="2 4">
    <name type="scientific">Capnocytophaga catalasegens</name>
    <dbReference type="NCBI Taxonomy" id="1004260"/>
    <lineage>
        <taxon>Bacteria</taxon>
        <taxon>Pseudomonadati</taxon>
        <taxon>Bacteroidota</taxon>
        <taxon>Flavobacteriia</taxon>
        <taxon>Flavobacteriales</taxon>
        <taxon>Flavobacteriaceae</taxon>
        <taxon>Capnocytophaga</taxon>
    </lineage>
</organism>
<dbReference type="Proteomes" id="UP001208692">
    <property type="component" value="Unassembled WGS sequence"/>
</dbReference>
<dbReference type="AlphaFoldDB" id="A0AAV5AY87"/>
<evidence type="ECO:0000313" key="3">
    <source>
        <dbReference type="EMBL" id="GJM53566.1"/>
    </source>
</evidence>
<feature type="signal peptide" evidence="1">
    <location>
        <begin position="1"/>
        <end position="22"/>
    </location>
</feature>
<feature type="chain" id="PRO_5043685918" description="Lipoprotein" evidence="1">
    <location>
        <begin position="23"/>
        <end position="193"/>
    </location>
</feature>
<dbReference type="EMBL" id="BQKA01000030">
    <property type="protein sequence ID" value="GJM50603.1"/>
    <property type="molecule type" value="Genomic_DNA"/>
</dbReference>
<dbReference type="EMBL" id="BQKB01000042">
    <property type="protein sequence ID" value="GJM53566.1"/>
    <property type="molecule type" value="Genomic_DNA"/>
</dbReference>
<keyword evidence="5" id="KW-1185">Reference proteome</keyword>
<evidence type="ECO:0008006" key="6">
    <source>
        <dbReference type="Google" id="ProtNLM"/>
    </source>
</evidence>
<dbReference type="RefSeq" id="WP_264845711.1">
    <property type="nucleotide sequence ID" value="NZ_BPMA01000014.1"/>
</dbReference>